<sequence length="554" mass="62103">MKFSHILPLAALSTAFVIPDEQVLNKISIEDHRKQPDHSILGKLPKIPTKELLDDLKKTYNHAVDASRNAIDEALASVDEYRTDAAEDFWDATYDTKAWIGDKLRDFEHREITGGGDEPPHHGPPHHDDPHHGPPHHDDPHHGPPHHDDPHHGDPPHHGPPHHGPPHHGPHDPDHHKPNMTVYQLISESKYTTKLAKLINEDHELIQILNSTKANYTVFAPTDSAFEKIPDHAPKPPKEFIKKVLLYHISPDFYPASRVLQTHTIPTLFKEEKLAAEPVPQRLSVNVGLRGLTLNFYSRVVAINIFGTNGVIHGLSSLVIPPPSTLRILNFAPQDFSTLLLGLGETGFLSELNSTAHNGGTFFAPSNFAFKKLGPRINAFLFSKYGRKYLKALLQYHVVHNHTLYSDAYYSANGESESIVFPKDGSMDTSDNHHGDGPSNGYFHFDLPTLLEDKSLSVDVGRYGPFISMRINGFSRVVVQDGVAKDGVIQVVGDVLIPPKKVGSAEVQQWMGEELSVEELKERLAPLVEDDEDVEEDKQEVENHRSWWPMKWDL</sequence>
<gene>
    <name evidence="1" type="ORF">LTS18_003773</name>
</gene>
<name>A0ACC3D6R0_9PEZI</name>
<evidence type="ECO:0000313" key="1">
    <source>
        <dbReference type="EMBL" id="KAK3062577.1"/>
    </source>
</evidence>
<comment type="caution">
    <text evidence="1">The sequence shown here is derived from an EMBL/GenBank/DDBJ whole genome shotgun (WGS) entry which is preliminary data.</text>
</comment>
<organism evidence="1 2">
    <name type="scientific">Coniosporium uncinatum</name>
    <dbReference type="NCBI Taxonomy" id="93489"/>
    <lineage>
        <taxon>Eukaryota</taxon>
        <taxon>Fungi</taxon>
        <taxon>Dikarya</taxon>
        <taxon>Ascomycota</taxon>
        <taxon>Pezizomycotina</taxon>
        <taxon>Dothideomycetes</taxon>
        <taxon>Dothideomycetes incertae sedis</taxon>
        <taxon>Coniosporium</taxon>
    </lineage>
</organism>
<accession>A0ACC3D6R0</accession>
<dbReference type="EMBL" id="JAWDJW010007226">
    <property type="protein sequence ID" value="KAK3062577.1"/>
    <property type="molecule type" value="Genomic_DNA"/>
</dbReference>
<protein>
    <submittedName>
        <fullName evidence="1">Uncharacterized protein</fullName>
    </submittedName>
</protein>
<reference evidence="1" key="1">
    <citation type="submission" date="2024-09" db="EMBL/GenBank/DDBJ databases">
        <title>Black Yeasts Isolated from many extreme environments.</title>
        <authorList>
            <person name="Coleine C."/>
            <person name="Stajich J.E."/>
            <person name="Selbmann L."/>
        </authorList>
    </citation>
    <scope>NUCLEOTIDE SEQUENCE</scope>
    <source>
        <strain evidence="1">CCFEE 5737</strain>
    </source>
</reference>
<keyword evidence="2" id="KW-1185">Reference proteome</keyword>
<evidence type="ECO:0000313" key="2">
    <source>
        <dbReference type="Proteomes" id="UP001186974"/>
    </source>
</evidence>
<proteinExistence type="predicted"/>
<dbReference type="Proteomes" id="UP001186974">
    <property type="component" value="Unassembled WGS sequence"/>
</dbReference>